<proteinExistence type="predicted"/>
<feature type="non-terminal residue" evidence="3">
    <location>
        <position position="1"/>
    </location>
</feature>
<feature type="transmembrane region" description="Helical" evidence="2">
    <location>
        <begin position="69"/>
        <end position="93"/>
    </location>
</feature>
<reference evidence="3" key="1">
    <citation type="journal article" date="2021" name="Sci. Adv.">
        <title>The American lobster genome reveals insights on longevity, neural, and immune adaptations.</title>
        <authorList>
            <person name="Polinski J.M."/>
            <person name="Zimin A.V."/>
            <person name="Clark K.F."/>
            <person name="Kohn A.B."/>
            <person name="Sadowski N."/>
            <person name="Timp W."/>
            <person name="Ptitsyn A."/>
            <person name="Khanna P."/>
            <person name="Romanova D.Y."/>
            <person name="Williams P."/>
            <person name="Greenwood S.J."/>
            <person name="Moroz L.L."/>
            <person name="Walt D.R."/>
            <person name="Bodnar A.G."/>
        </authorList>
    </citation>
    <scope>NUCLEOTIDE SEQUENCE</scope>
    <source>
        <strain evidence="3">GMGI-L3</strain>
    </source>
</reference>
<feature type="non-terminal residue" evidence="3">
    <location>
        <position position="150"/>
    </location>
</feature>
<feature type="region of interest" description="Disordered" evidence="1">
    <location>
        <begin position="108"/>
        <end position="150"/>
    </location>
</feature>
<dbReference type="AlphaFoldDB" id="A0A8J5JLY7"/>
<accession>A0A8J5JLY7</accession>
<feature type="compositionally biased region" description="Low complexity" evidence="1">
    <location>
        <begin position="121"/>
        <end position="137"/>
    </location>
</feature>
<organism evidence="3 4">
    <name type="scientific">Homarus americanus</name>
    <name type="common">American lobster</name>
    <dbReference type="NCBI Taxonomy" id="6706"/>
    <lineage>
        <taxon>Eukaryota</taxon>
        <taxon>Metazoa</taxon>
        <taxon>Ecdysozoa</taxon>
        <taxon>Arthropoda</taxon>
        <taxon>Crustacea</taxon>
        <taxon>Multicrustacea</taxon>
        <taxon>Malacostraca</taxon>
        <taxon>Eumalacostraca</taxon>
        <taxon>Eucarida</taxon>
        <taxon>Decapoda</taxon>
        <taxon>Pleocyemata</taxon>
        <taxon>Astacidea</taxon>
        <taxon>Nephropoidea</taxon>
        <taxon>Nephropidae</taxon>
        <taxon>Homarus</taxon>
    </lineage>
</organism>
<keyword evidence="2" id="KW-0472">Membrane</keyword>
<keyword evidence="2" id="KW-0812">Transmembrane</keyword>
<comment type="caution">
    <text evidence="3">The sequence shown here is derived from an EMBL/GenBank/DDBJ whole genome shotgun (WGS) entry which is preliminary data.</text>
</comment>
<gene>
    <name evidence="3" type="ORF">Hamer_G015935</name>
</gene>
<keyword evidence="4" id="KW-1185">Reference proteome</keyword>
<evidence type="ECO:0000313" key="4">
    <source>
        <dbReference type="Proteomes" id="UP000747542"/>
    </source>
</evidence>
<dbReference type="Proteomes" id="UP000747542">
    <property type="component" value="Unassembled WGS sequence"/>
</dbReference>
<evidence type="ECO:0000256" key="2">
    <source>
        <dbReference type="SAM" id="Phobius"/>
    </source>
</evidence>
<feature type="compositionally biased region" description="Basic and acidic residues" evidence="1">
    <location>
        <begin position="138"/>
        <end position="150"/>
    </location>
</feature>
<feature type="compositionally biased region" description="Basic and acidic residues" evidence="1">
    <location>
        <begin position="110"/>
        <end position="119"/>
    </location>
</feature>
<name>A0A8J5JLY7_HOMAM</name>
<protein>
    <submittedName>
        <fullName evidence="3">Uncharacterized protein</fullName>
    </submittedName>
</protein>
<evidence type="ECO:0000313" key="3">
    <source>
        <dbReference type="EMBL" id="KAG7155574.1"/>
    </source>
</evidence>
<sequence length="150" mass="16051">VEGLQVAGKYHLVVTAVNAKGASEPVLLTVTSLSTNGSVRDGGKINTSNTKPTDENHHTFLDTLALPSVIMVVLGVGSGLVLLVILLLLFITFRSRRAPQLLSLAAGVHSHKEMDDRHSRAATGRSPRSSRTSSTLTPEHDSSCLEREMQ</sequence>
<evidence type="ECO:0000256" key="1">
    <source>
        <dbReference type="SAM" id="MobiDB-lite"/>
    </source>
</evidence>
<dbReference type="EMBL" id="JAHLQT010041065">
    <property type="protein sequence ID" value="KAG7155574.1"/>
    <property type="molecule type" value="Genomic_DNA"/>
</dbReference>
<keyword evidence="2" id="KW-1133">Transmembrane helix</keyword>